<protein>
    <submittedName>
        <fullName evidence="1">Uncharacterized protein</fullName>
    </submittedName>
</protein>
<proteinExistence type="predicted"/>
<accession>A0A0W0G0I2</accession>
<evidence type="ECO:0000313" key="1">
    <source>
        <dbReference type="EMBL" id="KTB42096.1"/>
    </source>
</evidence>
<gene>
    <name evidence="1" type="ORF">WG66_5322</name>
</gene>
<dbReference type="EMBL" id="LATX01001385">
    <property type="protein sequence ID" value="KTB42096.1"/>
    <property type="molecule type" value="Genomic_DNA"/>
</dbReference>
<comment type="caution">
    <text evidence="1">The sequence shown here is derived from an EMBL/GenBank/DDBJ whole genome shotgun (WGS) entry which is preliminary data.</text>
</comment>
<organism evidence="1 2">
    <name type="scientific">Moniliophthora roreri</name>
    <name type="common">Frosty pod rot fungus</name>
    <name type="synonym">Monilia roreri</name>
    <dbReference type="NCBI Taxonomy" id="221103"/>
    <lineage>
        <taxon>Eukaryota</taxon>
        <taxon>Fungi</taxon>
        <taxon>Dikarya</taxon>
        <taxon>Basidiomycota</taxon>
        <taxon>Agaricomycotina</taxon>
        <taxon>Agaricomycetes</taxon>
        <taxon>Agaricomycetidae</taxon>
        <taxon>Agaricales</taxon>
        <taxon>Marasmiineae</taxon>
        <taxon>Marasmiaceae</taxon>
        <taxon>Moniliophthora</taxon>
    </lineage>
</organism>
<evidence type="ECO:0000313" key="2">
    <source>
        <dbReference type="Proteomes" id="UP000054988"/>
    </source>
</evidence>
<name>A0A0W0G0I2_MONRR</name>
<reference evidence="1 2" key="1">
    <citation type="submission" date="2015-12" db="EMBL/GenBank/DDBJ databases">
        <title>Draft genome sequence of Moniliophthora roreri, the causal agent of frosty pod rot of cacao.</title>
        <authorList>
            <person name="Aime M.C."/>
            <person name="Diaz-Valderrama J.R."/>
            <person name="Kijpornyongpan T."/>
            <person name="Phillips-Mora W."/>
        </authorList>
    </citation>
    <scope>NUCLEOTIDE SEQUENCE [LARGE SCALE GENOMIC DNA]</scope>
    <source>
        <strain evidence="1 2">MCA 2952</strain>
    </source>
</reference>
<sequence length="11" mass="1507">MQHDNNKMFWR</sequence>
<dbReference type="Proteomes" id="UP000054988">
    <property type="component" value="Unassembled WGS sequence"/>
</dbReference>